<protein>
    <submittedName>
        <fullName evidence="1">Uncharacterized protein</fullName>
    </submittedName>
</protein>
<accession>A0AAV4Y8E4</accession>
<comment type="caution">
    <text evidence="1">The sequence shown here is derived from an EMBL/GenBank/DDBJ whole genome shotgun (WGS) entry which is preliminary data.</text>
</comment>
<evidence type="ECO:0000313" key="1">
    <source>
        <dbReference type="EMBL" id="GIZ02196.1"/>
    </source>
</evidence>
<proteinExistence type="predicted"/>
<name>A0AAV4Y8E4_CAEEX</name>
<reference evidence="1 2" key="1">
    <citation type="submission" date="2021-06" db="EMBL/GenBank/DDBJ databases">
        <title>Caerostris extrusa draft genome.</title>
        <authorList>
            <person name="Kono N."/>
            <person name="Arakawa K."/>
        </authorList>
    </citation>
    <scope>NUCLEOTIDE SEQUENCE [LARGE SCALE GENOMIC DNA]</scope>
</reference>
<gene>
    <name evidence="1" type="ORF">CEXT_144301</name>
</gene>
<organism evidence="1 2">
    <name type="scientific">Caerostris extrusa</name>
    <name type="common">Bark spider</name>
    <name type="synonym">Caerostris bankana</name>
    <dbReference type="NCBI Taxonomy" id="172846"/>
    <lineage>
        <taxon>Eukaryota</taxon>
        <taxon>Metazoa</taxon>
        <taxon>Ecdysozoa</taxon>
        <taxon>Arthropoda</taxon>
        <taxon>Chelicerata</taxon>
        <taxon>Arachnida</taxon>
        <taxon>Araneae</taxon>
        <taxon>Araneomorphae</taxon>
        <taxon>Entelegynae</taxon>
        <taxon>Araneoidea</taxon>
        <taxon>Araneidae</taxon>
        <taxon>Caerostris</taxon>
    </lineage>
</organism>
<dbReference type="EMBL" id="BPLR01001412">
    <property type="protein sequence ID" value="GIZ02196.1"/>
    <property type="molecule type" value="Genomic_DNA"/>
</dbReference>
<evidence type="ECO:0000313" key="2">
    <source>
        <dbReference type="Proteomes" id="UP001054945"/>
    </source>
</evidence>
<dbReference type="Proteomes" id="UP001054945">
    <property type="component" value="Unassembled WGS sequence"/>
</dbReference>
<dbReference type="AlphaFoldDB" id="A0AAV4Y8E4"/>
<keyword evidence="2" id="KW-1185">Reference proteome</keyword>
<sequence>MGIGERRTITKSEKTQTKIFQLSQMLVKGVKAWITKVMPAKDRVKGGRSCIGSHSLPGMQIFLMPDEWLLKASLFSSSSQTSLDEKGSLRGN</sequence>